<name>A0ABY5P4R1_9LACT</name>
<proteinExistence type="predicted"/>
<dbReference type="EMBL" id="CP102453">
    <property type="protein sequence ID" value="UUX33595.1"/>
    <property type="molecule type" value="Genomic_DNA"/>
</dbReference>
<dbReference type="InterPro" id="IPR035965">
    <property type="entry name" value="PAS-like_dom_sf"/>
</dbReference>
<feature type="domain" description="DUF438" evidence="2">
    <location>
        <begin position="15"/>
        <end position="81"/>
    </location>
</feature>
<dbReference type="RefSeq" id="WP_313793099.1">
    <property type="nucleotide sequence ID" value="NZ_CP102453.1"/>
</dbReference>
<protein>
    <submittedName>
        <fullName evidence="3">DUF438 domain-containing protein</fullName>
    </submittedName>
</protein>
<reference evidence="3 4" key="1">
    <citation type="submission" date="2022-08" db="EMBL/GenBank/DDBJ databases">
        <title>Aerococcaceae sp. nov isolated from spoiled eye mask.</title>
        <authorList>
            <person name="Zhou G."/>
            <person name="Xie X.-B."/>
            <person name="Shi Q.-S."/>
            <person name="Wang Y.-S."/>
            <person name="Wen X."/>
            <person name="Peng H."/>
            <person name="Yang X.-J."/>
            <person name="Tao H.-B."/>
            <person name="Huang X.-M."/>
        </authorList>
    </citation>
    <scope>NUCLEOTIDE SEQUENCE [LARGE SCALE GENOMIC DNA]</scope>
    <source>
        <strain evidence="4">DM20194951</strain>
    </source>
</reference>
<evidence type="ECO:0000259" key="2">
    <source>
        <dbReference type="Pfam" id="PF04282"/>
    </source>
</evidence>
<dbReference type="PANTHER" id="PTHR39966">
    <property type="entry name" value="BLL2471 PROTEIN-RELATED"/>
    <property type="match status" value="1"/>
</dbReference>
<dbReference type="InterPro" id="IPR007380">
    <property type="entry name" value="DUF438"/>
</dbReference>
<dbReference type="SUPFAM" id="SSF55785">
    <property type="entry name" value="PYP-like sensor domain (PAS domain)"/>
    <property type="match status" value="1"/>
</dbReference>
<gene>
    <name evidence="3" type="ORF">NRE15_11915</name>
</gene>
<dbReference type="Pfam" id="PF01814">
    <property type="entry name" value="Hemerythrin"/>
    <property type="match status" value="1"/>
</dbReference>
<dbReference type="InterPro" id="IPR012312">
    <property type="entry name" value="Hemerythrin-like"/>
</dbReference>
<evidence type="ECO:0000259" key="1">
    <source>
        <dbReference type="Pfam" id="PF01814"/>
    </source>
</evidence>
<organism evidence="3 4">
    <name type="scientific">Fundicoccus culcitae</name>
    <dbReference type="NCBI Taxonomy" id="2969821"/>
    <lineage>
        <taxon>Bacteria</taxon>
        <taxon>Bacillati</taxon>
        <taxon>Bacillota</taxon>
        <taxon>Bacilli</taxon>
        <taxon>Lactobacillales</taxon>
        <taxon>Aerococcaceae</taxon>
        <taxon>Fundicoccus</taxon>
    </lineage>
</organism>
<evidence type="ECO:0000313" key="3">
    <source>
        <dbReference type="EMBL" id="UUX33595.1"/>
    </source>
</evidence>
<dbReference type="Gene3D" id="1.20.120.520">
    <property type="entry name" value="nmb1532 protein domain like"/>
    <property type="match status" value="1"/>
</dbReference>
<feature type="domain" description="Hemerythrin-like" evidence="1">
    <location>
        <begin position="94"/>
        <end position="226"/>
    </location>
</feature>
<keyword evidence="4" id="KW-1185">Reference proteome</keyword>
<dbReference type="Pfam" id="PF13596">
    <property type="entry name" value="PAS_10"/>
    <property type="match status" value="1"/>
</dbReference>
<dbReference type="PANTHER" id="PTHR39966:SF3">
    <property type="entry name" value="DUF438 DOMAIN-CONTAINING PROTEIN"/>
    <property type="match status" value="1"/>
</dbReference>
<evidence type="ECO:0000313" key="4">
    <source>
        <dbReference type="Proteomes" id="UP001315967"/>
    </source>
</evidence>
<dbReference type="Gene3D" id="3.30.450.20">
    <property type="entry name" value="PAS domain"/>
    <property type="match status" value="2"/>
</dbReference>
<sequence length="627" mass="71800">MSEPSNKRERIDIIEDMLLKLHDGASPESIQDEFNEHFTGVSAIEISMMEHQLINSKDNDLTFEDVLKLCNVHANLFKNSVIEGDSPEADKEGHPVRVFKDENAALRSALLRIHNLHEAYAELPKEEIEDGMIRGLRHQYDLLGQYEHHYDRKEKLFFPVMEKYGHDAPPKVMWAKDDEIRDLFKKAYKTMLKFPEVDYREITETFAAFEYEFNEMIFKEETILINILLDALSMDDWHQIAQESDAYGYAIIAPTAVWDPPVVETEEVRPQPTPTITSATTLETQRIAVDGGVFTISYEAGGARQRLVDPNSFDRNHEIQIGDGYLTINQMAMLLDYLPLEITVVDANDIVQYSNFNADWDGTYYMRDFNTLSRSTETIYEAEVFTWVKGFKSGTREKQSMKHGHFELTLIPLVDPSNIYLGYIELAHNLAPYAGLGSTVKRGLTDFADFEGVPIKAVAVVAAASSSVSLQTQKLAFDSGDLLLTWESHESADALDWNQPIAFRNGHLSLSQVTTIFNAVPLEITFVDGDEVFQYYNNIVDYGDMIFVRTPAQVKRNMELCHPPYLWPMVQGLVQSFRDKKRYYETMWFPRGDGKLVYTLYQAMYDTDGGFRGMLETVLDIKPFLEK</sequence>
<dbReference type="Proteomes" id="UP001315967">
    <property type="component" value="Chromosome"/>
</dbReference>
<accession>A0ABY5P4R1</accession>
<dbReference type="Pfam" id="PF04282">
    <property type="entry name" value="DUF438"/>
    <property type="match status" value="1"/>
</dbReference>